<keyword evidence="1" id="KW-0175">Coiled coil</keyword>
<protein>
    <submittedName>
        <fullName evidence="3">STAS domain-containing protein</fullName>
    </submittedName>
</protein>
<dbReference type="CDD" id="cd07041">
    <property type="entry name" value="STAS_RsbR_RsbS_like"/>
    <property type="match status" value="1"/>
</dbReference>
<dbReference type="InterPro" id="IPR036513">
    <property type="entry name" value="STAS_dom_sf"/>
</dbReference>
<comment type="caution">
    <text evidence="3">The sequence shown here is derived from an EMBL/GenBank/DDBJ whole genome shotgun (WGS) entry which is preliminary data.</text>
</comment>
<dbReference type="Gene3D" id="3.30.750.24">
    <property type="entry name" value="STAS domain"/>
    <property type="match status" value="1"/>
</dbReference>
<dbReference type="Pfam" id="PF01740">
    <property type="entry name" value="STAS"/>
    <property type="match status" value="1"/>
</dbReference>
<feature type="domain" description="STAS" evidence="2">
    <location>
        <begin position="106"/>
        <end position="217"/>
    </location>
</feature>
<dbReference type="RefSeq" id="WP_271917587.1">
    <property type="nucleotide sequence ID" value="NZ_JAQNDO010000001.1"/>
</dbReference>
<gene>
    <name evidence="3" type="ORF">POL67_12915</name>
</gene>
<dbReference type="PANTHER" id="PTHR33745:SF1">
    <property type="entry name" value="RSBT ANTAGONIST PROTEIN RSBS"/>
    <property type="match status" value="1"/>
</dbReference>
<dbReference type="PROSITE" id="PS50801">
    <property type="entry name" value="STAS"/>
    <property type="match status" value="1"/>
</dbReference>
<evidence type="ECO:0000313" key="3">
    <source>
        <dbReference type="EMBL" id="MDC0742247.1"/>
    </source>
</evidence>
<sequence>MSEKAEAEQQKSTLAARLLDEEMELLRWIGARMSRVLLGRYEELPLIERTDELGIVANMVARVARELRRGRERDEARRKELEARVKELEEARAEQERLLAAVRELSAPVLEVYRGVLLVPMAGALDASMLAQAEGRVLAQVSVAGARTVILDITGATAIDPVVAAGLVRIARALSLLGARVVLCGVSAAAARTAAEQGLDFAPAILRADLGSALEMAIGAELRRTRRI</sequence>
<accession>A0ABT5EK73</accession>
<dbReference type="EMBL" id="JAQNDO010000001">
    <property type="protein sequence ID" value="MDC0742247.1"/>
    <property type="molecule type" value="Genomic_DNA"/>
</dbReference>
<evidence type="ECO:0000259" key="2">
    <source>
        <dbReference type="PROSITE" id="PS50801"/>
    </source>
</evidence>
<proteinExistence type="predicted"/>
<feature type="coiled-coil region" evidence="1">
    <location>
        <begin position="64"/>
        <end position="105"/>
    </location>
</feature>
<dbReference type="InterPro" id="IPR002645">
    <property type="entry name" value="STAS_dom"/>
</dbReference>
<dbReference type="InterPro" id="IPR051932">
    <property type="entry name" value="Bact_StressResp_Reg"/>
</dbReference>
<evidence type="ECO:0000313" key="4">
    <source>
        <dbReference type="Proteomes" id="UP001221411"/>
    </source>
</evidence>
<organism evidence="3 4">
    <name type="scientific">Polyangium mundeleinium</name>
    <dbReference type="NCBI Taxonomy" id="2995306"/>
    <lineage>
        <taxon>Bacteria</taxon>
        <taxon>Pseudomonadati</taxon>
        <taxon>Myxococcota</taxon>
        <taxon>Polyangia</taxon>
        <taxon>Polyangiales</taxon>
        <taxon>Polyangiaceae</taxon>
        <taxon>Polyangium</taxon>
    </lineage>
</organism>
<dbReference type="SUPFAM" id="SSF52091">
    <property type="entry name" value="SpoIIaa-like"/>
    <property type="match status" value="1"/>
</dbReference>
<evidence type="ECO:0000256" key="1">
    <source>
        <dbReference type="SAM" id="Coils"/>
    </source>
</evidence>
<name>A0ABT5EK73_9BACT</name>
<dbReference type="PANTHER" id="PTHR33745">
    <property type="entry name" value="RSBT ANTAGONIST PROTEIN RSBS-RELATED"/>
    <property type="match status" value="1"/>
</dbReference>
<dbReference type="Proteomes" id="UP001221411">
    <property type="component" value="Unassembled WGS sequence"/>
</dbReference>
<reference evidence="3 4" key="1">
    <citation type="submission" date="2022-11" db="EMBL/GenBank/DDBJ databases">
        <title>Minimal conservation of predation-associated metabolite biosynthetic gene clusters underscores biosynthetic potential of Myxococcota including descriptions for ten novel species: Archangium lansinium sp. nov., Myxococcus landrumus sp. nov., Nannocystis bai.</title>
        <authorList>
            <person name="Ahearne A."/>
            <person name="Stevens C."/>
            <person name="Dowd S."/>
        </authorList>
    </citation>
    <scope>NUCLEOTIDE SEQUENCE [LARGE SCALE GENOMIC DNA]</scope>
    <source>
        <strain evidence="3 4">RJM3</strain>
    </source>
</reference>
<keyword evidence="4" id="KW-1185">Reference proteome</keyword>